<dbReference type="InterPro" id="IPR034829">
    <property type="entry name" value="DnaD-like_sf"/>
</dbReference>
<dbReference type="EMBL" id="JASOOE010000004">
    <property type="protein sequence ID" value="MDK7186878.1"/>
    <property type="molecule type" value="Genomic_DNA"/>
</dbReference>
<sequence length="321" mass="36810">MARPTKQGLDYFPLDCYFLDDIKIRKILKSNGAGSIGALVDLLGNIYRDEGYYMRWDDDICFLVADKVGTSEASVQEIVTKAVQVDLFDKNLFDKHQILTSKGIQKRFFEAVKRRQEVNIILEYILLENINDYSNIKKESLTLLNGVNVNNNSQNAYSNEQSKVKESRVKRSKVNNHDEQADDQGTTLQSVILFWQENIGMASSHEQENLIHWCEDLNPDLVLEAIKRAIEQGKPRYSYVNGILKNFVKKGIKTIADAKAEQVKYQNSQRSNPRYKYKREEAQPAWMNKSLENEVSNSMDSNVPTAEELQKRLKDIMGGAL</sequence>
<evidence type="ECO:0000313" key="5">
    <source>
        <dbReference type="EMBL" id="MDK7186878.1"/>
    </source>
</evidence>
<comment type="similarity">
    <text evidence="1">Belongs to the DnaB/DnaD family.</text>
</comment>
<dbReference type="Pfam" id="PF14297">
    <property type="entry name" value="Lin1244_N"/>
    <property type="match status" value="1"/>
</dbReference>
<dbReference type="NCBIfam" id="TIGR01446">
    <property type="entry name" value="DnaD_dom"/>
    <property type="match status" value="1"/>
</dbReference>
<accession>A0AAJ1Q379</accession>
<organism evidence="5 6">
    <name type="scientific">Facklamia hominis</name>
    <dbReference type="NCBI Taxonomy" id="178214"/>
    <lineage>
        <taxon>Bacteria</taxon>
        <taxon>Bacillati</taxon>
        <taxon>Bacillota</taxon>
        <taxon>Bacilli</taxon>
        <taxon>Lactobacillales</taxon>
        <taxon>Aerococcaceae</taxon>
        <taxon>Facklamia</taxon>
    </lineage>
</organism>
<reference evidence="5" key="1">
    <citation type="submission" date="2023-05" db="EMBL/GenBank/DDBJ databases">
        <title>Cataloging the Phylogenetic Diversity of Human Bladder Bacteria.</title>
        <authorList>
            <person name="Du J."/>
        </authorList>
    </citation>
    <scope>NUCLEOTIDE SEQUENCE</scope>
    <source>
        <strain evidence="5">UMB1231</strain>
    </source>
</reference>
<dbReference type="PANTHER" id="PTHR39196:SF1">
    <property type="entry name" value="PRIMOSOME, DNAD SUBUNIT"/>
    <property type="match status" value="1"/>
</dbReference>
<evidence type="ECO:0000256" key="2">
    <source>
        <dbReference type="SAM" id="MobiDB-lite"/>
    </source>
</evidence>
<evidence type="ECO:0000259" key="3">
    <source>
        <dbReference type="Pfam" id="PF07261"/>
    </source>
</evidence>
<feature type="domain" description="DnaB/C C-terminal" evidence="3">
    <location>
        <begin position="194"/>
        <end position="261"/>
    </location>
</feature>
<feature type="domain" description="Lin1244/Lin1753-like N-terminal" evidence="4">
    <location>
        <begin position="11"/>
        <end position="104"/>
    </location>
</feature>
<protein>
    <submittedName>
        <fullName evidence="5">DUF4373 domain-containing protein</fullName>
    </submittedName>
</protein>
<dbReference type="Proteomes" id="UP001229251">
    <property type="component" value="Unassembled WGS sequence"/>
</dbReference>
<feature type="region of interest" description="Disordered" evidence="2">
    <location>
        <begin position="154"/>
        <end position="183"/>
    </location>
</feature>
<dbReference type="PANTHER" id="PTHR39196">
    <property type="entry name" value="PRIMOSOME, DNAD SUBUNIT"/>
    <property type="match status" value="1"/>
</dbReference>
<comment type="caution">
    <text evidence="5">The sequence shown here is derived from an EMBL/GenBank/DDBJ whole genome shotgun (WGS) entry which is preliminary data.</text>
</comment>
<name>A0AAJ1Q379_9LACT</name>
<dbReference type="InterPro" id="IPR006343">
    <property type="entry name" value="DnaB/C_C"/>
</dbReference>
<dbReference type="SUPFAM" id="SSF158499">
    <property type="entry name" value="DnaD domain-like"/>
    <property type="match status" value="1"/>
</dbReference>
<proteinExistence type="inferred from homology"/>
<feature type="compositionally biased region" description="Basic and acidic residues" evidence="2">
    <location>
        <begin position="162"/>
        <end position="179"/>
    </location>
</feature>
<dbReference type="AlphaFoldDB" id="A0AAJ1Q379"/>
<dbReference type="InterPro" id="IPR025400">
    <property type="entry name" value="Lin1244/Lin1753-like_N"/>
</dbReference>
<evidence type="ECO:0000259" key="4">
    <source>
        <dbReference type="Pfam" id="PF14297"/>
    </source>
</evidence>
<gene>
    <name evidence="5" type="ORF">QP433_02680</name>
</gene>
<dbReference type="Gene3D" id="1.10.10.630">
    <property type="entry name" value="DnaD domain-like"/>
    <property type="match status" value="1"/>
</dbReference>
<evidence type="ECO:0000256" key="1">
    <source>
        <dbReference type="ARBA" id="ARBA00093462"/>
    </source>
</evidence>
<dbReference type="Pfam" id="PF07261">
    <property type="entry name" value="DnaB_2"/>
    <property type="match status" value="1"/>
</dbReference>
<evidence type="ECO:0000313" key="6">
    <source>
        <dbReference type="Proteomes" id="UP001229251"/>
    </source>
</evidence>
<dbReference type="RefSeq" id="WP_285065463.1">
    <property type="nucleotide sequence ID" value="NZ_JASOOE010000004.1"/>
</dbReference>